<sequence length="174" mass="19444">MSHANNAHSKGADMADITQIRAKIEVANLTGAGSDDWVYLGIAGREFVLDSGNADDFDTDTKKVFVLGEQHEDDTEGNFTVVPVVDGEYNDPRKPQLDTEDLGLYPAYLRVEDAGNNAALCLERVRVTVHAADGSVHRFDNLRLDTVADNRRIWLHQKYGKQLYLRRVNERGQS</sequence>
<name>A0ABP5WL05_9ACTN</name>
<comment type="caution">
    <text evidence="1">The sequence shown here is derived from an EMBL/GenBank/DDBJ whole genome shotgun (WGS) entry which is preliminary data.</text>
</comment>
<evidence type="ECO:0000313" key="1">
    <source>
        <dbReference type="EMBL" id="GAA2427582.1"/>
    </source>
</evidence>
<evidence type="ECO:0000313" key="2">
    <source>
        <dbReference type="Proteomes" id="UP001499986"/>
    </source>
</evidence>
<organism evidence="1 2">
    <name type="scientific">Streptomyces coeruleofuscus</name>
    <dbReference type="NCBI Taxonomy" id="66879"/>
    <lineage>
        <taxon>Bacteria</taxon>
        <taxon>Bacillati</taxon>
        <taxon>Actinomycetota</taxon>
        <taxon>Actinomycetes</taxon>
        <taxon>Kitasatosporales</taxon>
        <taxon>Streptomycetaceae</taxon>
        <taxon>Streptomyces</taxon>
    </lineage>
</organism>
<dbReference type="Proteomes" id="UP001499986">
    <property type="component" value="Unassembled WGS sequence"/>
</dbReference>
<gene>
    <name evidence="1" type="ORF">GCM10010255_82690</name>
</gene>
<proteinExistence type="predicted"/>
<reference evidence="2" key="1">
    <citation type="journal article" date="2019" name="Int. J. Syst. Evol. Microbiol.">
        <title>The Global Catalogue of Microorganisms (GCM) 10K type strain sequencing project: providing services to taxonomists for standard genome sequencing and annotation.</title>
        <authorList>
            <consortium name="The Broad Institute Genomics Platform"/>
            <consortium name="The Broad Institute Genome Sequencing Center for Infectious Disease"/>
            <person name="Wu L."/>
            <person name="Ma J."/>
        </authorList>
    </citation>
    <scope>NUCLEOTIDE SEQUENCE [LARGE SCALE GENOMIC DNA]</scope>
    <source>
        <strain evidence="2">JCM 4358</strain>
    </source>
</reference>
<dbReference type="EMBL" id="BAAASE010000019">
    <property type="protein sequence ID" value="GAA2427582.1"/>
    <property type="molecule type" value="Genomic_DNA"/>
</dbReference>
<keyword evidence="2" id="KW-1185">Reference proteome</keyword>
<accession>A0ABP5WL05</accession>
<protein>
    <recommendedName>
        <fullName evidence="3">TerD domain-containing protein</fullName>
    </recommendedName>
</protein>
<evidence type="ECO:0008006" key="3">
    <source>
        <dbReference type="Google" id="ProtNLM"/>
    </source>
</evidence>